<dbReference type="PANTHER" id="PTHR30222">
    <property type="entry name" value="SPERMIDINE/PUTRESCINE-BINDING PERIPLASMIC PROTEIN"/>
    <property type="match status" value="1"/>
</dbReference>
<dbReference type="PRINTS" id="PR00909">
    <property type="entry name" value="SPERMDNBNDNG"/>
</dbReference>
<dbReference type="Gene3D" id="3.40.190.10">
    <property type="entry name" value="Periplasmic binding protein-like II"/>
    <property type="match status" value="2"/>
</dbReference>
<keyword evidence="3" id="KW-0732">Signal</keyword>
<sequence length="282" mass="31480">GFLARQIQAGVFQKLDKSKLSNIGNMWDVVEQRVEQFGPLNEYSVNWMWGTTGLGYNEGMINERMENAPTTSLAMVFDPDVVSKFADCGVHLLNAPTEIIPAALAYIGEDPSTTDAEVLKKAEPVIEAIRPYIQKFHSSQYIDSLANGDVCLVVGWSGDIFMAQYNAWEAENGVEIVYAIPDEGALMWFDQLAIPKDAPHPDNAHQYINWTMDPQQIATATNYVWYANGNLASQPLLDEELFNDPAVYPTPEVLEGLYTVPTYDAATQRVVTRLWTKITTGY</sequence>
<evidence type="ECO:0000256" key="1">
    <source>
        <dbReference type="ARBA" id="ARBA00004418"/>
    </source>
</evidence>
<evidence type="ECO:0000256" key="4">
    <source>
        <dbReference type="ARBA" id="ARBA00022764"/>
    </source>
</evidence>
<keyword evidence="2" id="KW-0813">Transport</keyword>
<evidence type="ECO:0000313" key="5">
    <source>
        <dbReference type="EMBL" id="SVD02507.1"/>
    </source>
</evidence>
<dbReference type="GO" id="GO:0019808">
    <property type="term" value="F:polyamine binding"/>
    <property type="evidence" value="ECO:0007669"/>
    <property type="project" value="InterPro"/>
</dbReference>
<dbReference type="InterPro" id="IPR006059">
    <property type="entry name" value="SBP"/>
</dbReference>
<reference evidence="5" key="1">
    <citation type="submission" date="2018-05" db="EMBL/GenBank/DDBJ databases">
        <authorList>
            <person name="Lanie J.A."/>
            <person name="Ng W.-L."/>
            <person name="Kazmierczak K.M."/>
            <person name="Andrzejewski T.M."/>
            <person name="Davidsen T.M."/>
            <person name="Wayne K.J."/>
            <person name="Tettelin H."/>
            <person name="Glass J.I."/>
            <person name="Rusch D."/>
            <person name="Podicherti R."/>
            <person name="Tsui H.-C.T."/>
            <person name="Winkler M.E."/>
        </authorList>
    </citation>
    <scope>NUCLEOTIDE SEQUENCE</scope>
</reference>
<dbReference type="InterPro" id="IPR001188">
    <property type="entry name" value="Sperm_putr-bd"/>
</dbReference>
<keyword evidence="4" id="KW-0574">Periplasm</keyword>
<feature type="non-terminal residue" evidence="5">
    <location>
        <position position="1"/>
    </location>
</feature>
<dbReference type="GO" id="GO:0042597">
    <property type="term" value="C:periplasmic space"/>
    <property type="evidence" value="ECO:0007669"/>
    <property type="project" value="UniProtKB-SubCell"/>
</dbReference>
<dbReference type="AlphaFoldDB" id="A0A382RZS3"/>
<gene>
    <name evidence="5" type="ORF">METZ01_LOCUS355361</name>
</gene>
<evidence type="ECO:0008006" key="6">
    <source>
        <dbReference type="Google" id="ProtNLM"/>
    </source>
</evidence>
<proteinExistence type="predicted"/>
<evidence type="ECO:0000256" key="2">
    <source>
        <dbReference type="ARBA" id="ARBA00022448"/>
    </source>
</evidence>
<dbReference type="EMBL" id="UINC01124987">
    <property type="protein sequence ID" value="SVD02507.1"/>
    <property type="molecule type" value="Genomic_DNA"/>
</dbReference>
<protein>
    <recommendedName>
        <fullName evidence="6">Spermidine/putrescine ABC transporter substrate-binding protein PotF</fullName>
    </recommendedName>
</protein>
<name>A0A382RZS3_9ZZZZ</name>
<dbReference type="GO" id="GO:0015846">
    <property type="term" value="P:polyamine transport"/>
    <property type="evidence" value="ECO:0007669"/>
    <property type="project" value="InterPro"/>
</dbReference>
<dbReference type="Pfam" id="PF13416">
    <property type="entry name" value="SBP_bac_8"/>
    <property type="match status" value="1"/>
</dbReference>
<dbReference type="PANTHER" id="PTHR30222:SF12">
    <property type="entry name" value="NORSPERMIDINE SENSOR"/>
    <property type="match status" value="1"/>
</dbReference>
<comment type="subcellular location">
    <subcellularLocation>
        <location evidence="1">Periplasm</location>
    </subcellularLocation>
</comment>
<organism evidence="5">
    <name type="scientific">marine metagenome</name>
    <dbReference type="NCBI Taxonomy" id="408172"/>
    <lineage>
        <taxon>unclassified sequences</taxon>
        <taxon>metagenomes</taxon>
        <taxon>ecological metagenomes</taxon>
    </lineage>
</organism>
<dbReference type="SUPFAM" id="SSF53850">
    <property type="entry name" value="Periplasmic binding protein-like II"/>
    <property type="match status" value="1"/>
</dbReference>
<accession>A0A382RZS3</accession>
<evidence type="ECO:0000256" key="3">
    <source>
        <dbReference type="ARBA" id="ARBA00022729"/>
    </source>
</evidence>